<dbReference type="RefSeq" id="WP_318647640.1">
    <property type="nucleotide sequence ID" value="NZ_CP137852.1"/>
</dbReference>
<evidence type="ECO:0000313" key="2">
    <source>
        <dbReference type="EMBL" id="WPB83668.1"/>
    </source>
</evidence>
<keyword evidence="1" id="KW-0732">Signal</keyword>
<evidence type="ECO:0000313" key="3">
    <source>
        <dbReference type="Proteomes" id="UP001305521"/>
    </source>
</evidence>
<name>A0ABZ0PD92_9PROT</name>
<protein>
    <submittedName>
        <fullName evidence="2">Uncharacterized protein</fullName>
    </submittedName>
</protein>
<sequence length="121" mass="12644">MRTLRNLALAGALAACTAISQAAFSQEAASYPHLTGSGEGLSIAYGPGPHGNIVGGGAVRVRNLHSENLELTHLNAQYAQHRTDGRVPLAVGTGERSSVVYVTPTPSSDLSPITLLRRLRS</sequence>
<feature type="chain" id="PRO_5047274533" evidence="1">
    <location>
        <begin position="23"/>
        <end position="121"/>
    </location>
</feature>
<organism evidence="2 3">
    <name type="scientific">Sediminicoccus rosea</name>
    <dbReference type="NCBI Taxonomy" id="1225128"/>
    <lineage>
        <taxon>Bacteria</taxon>
        <taxon>Pseudomonadati</taxon>
        <taxon>Pseudomonadota</taxon>
        <taxon>Alphaproteobacteria</taxon>
        <taxon>Acetobacterales</taxon>
        <taxon>Roseomonadaceae</taxon>
        <taxon>Sediminicoccus</taxon>
    </lineage>
</organism>
<dbReference type="EMBL" id="CP137852">
    <property type="protein sequence ID" value="WPB83668.1"/>
    <property type="molecule type" value="Genomic_DNA"/>
</dbReference>
<proteinExistence type="predicted"/>
<gene>
    <name evidence="2" type="ORF">R9Z33_16325</name>
</gene>
<dbReference type="PROSITE" id="PS51257">
    <property type="entry name" value="PROKAR_LIPOPROTEIN"/>
    <property type="match status" value="1"/>
</dbReference>
<feature type="signal peptide" evidence="1">
    <location>
        <begin position="1"/>
        <end position="22"/>
    </location>
</feature>
<dbReference type="Proteomes" id="UP001305521">
    <property type="component" value="Chromosome"/>
</dbReference>
<evidence type="ECO:0000256" key="1">
    <source>
        <dbReference type="SAM" id="SignalP"/>
    </source>
</evidence>
<reference evidence="2 3" key="1">
    <citation type="submission" date="2023-11" db="EMBL/GenBank/DDBJ databases">
        <title>Arctic aerobic anoxygenic photoheterotroph Sediminicoccus rosea KRV36 adapts its photosynthesis to long days of polar summer.</title>
        <authorList>
            <person name="Tomasch J."/>
            <person name="Kopejtka K."/>
            <person name="Bily T."/>
            <person name="Gardiner A.T."/>
            <person name="Gardian Z."/>
            <person name="Shivaramu S."/>
            <person name="Koblizek M."/>
            <person name="Engelhardt F."/>
            <person name="Kaftan D."/>
        </authorList>
    </citation>
    <scope>NUCLEOTIDE SEQUENCE [LARGE SCALE GENOMIC DNA]</scope>
    <source>
        <strain evidence="2 3">R-30</strain>
    </source>
</reference>
<accession>A0ABZ0PD92</accession>
<keyword evidence="3" id="KW-1185">Reference proteome</keyword>